<dbReference type="PRINTS" id="PR00313">
    <property type="entry name" value="CABNDNGRPT"/>
</dbReference>
<evidence type="ECO:0000256" key="1">
    <source>
        <dbReference type="ARBA" id="ARBA00004613"/>
    </source>
</evidence>
<dbReference type="PANTHER" id="PTHR38340">
    <property type="entry name" value="S-LAYER PROTEIN"/>
    <property type="match status" value="1"/>
</dbReference>
<dbReference type="EMBL" id="JSUQ01000015">
    <property type="protein sequence ID" value="KHQ51754.1"/>
    <property type="molecule type" value="Genomic_DNA"/>
</dbReference>
<evidence type="ECO:0000256" key="2">
    <source>
        <dbReference type="ARBA" id="ARBA00022525"/>
    </source>
</evidence>
<comment type="caution">
    <text evidence="3">The sequence shown here is derived from an EMBL/GenBank/DDBJ whole genome shotgun (WGS) entry which is preliminary data.</text>
</comment>
<evidence type="ECO:0000313" key="4">
    <source>
        <dbReference type="Proteomes" id="UP000030960"/>
    </source>
</evidence>
<name>A0A0B3SMI6_9RHOB</name>
<keyword evidence="4" id="KW-1185">Reference proteome</keyword>
<accession>A0A0B3SMI6</accession>
<keyword evidence="3" id="KW-0378">Hydrolase</keyword>
<comment type="subcellular location">
    <subcellularLocation>
        <location evidence="1">Secreted</location>
    </subcellularLocation>
</comment>
<dbReference type="PATRIC" id="fig|1515334.3.peg.3675"/>
<keyword evidence="3" id="KW-0645">Protease</keyword>
<proteinExistence type="predicted"/>
<dbReference type="GO" id="GO:0005509">
    <property type="term" value="F:calcium ion binding"/>
    <property type="evidence" value="ECO:0007669"/>
    <property type="project" value="InterPro"/>
</dbReference>
<dbReference type="InterPro" id="IPR011049">
    <property type="entry name" value="Serralysin-like_metalloprot_C"/>
</dbReference>
<dbReference type="InterPro" id="IPR001343">
    <property type="entry name" value="Hemolysn_Ca-bd"/>
</dbReference>
<reference evidence="3 4" key="1">
    <citation type="submission" date="2014-10" db="EMBL/GenBank/DDBJ databases">
        <title>Genome sequence of Ponticoccus sp. strain UMTAT08 isolated from clonal culture of toxic dinoflagellate Alexandrium tamiyavanichii.</title>
        <authorList>
            <person name="Gan H.Y."/>
            <person name="Muhd D.-D."/>
            <person name="Mohd Noor M.E."/>
            <person name="Yeong Y.S."/>
            <person name="Usup G."/>
        </authorList>
    </citation>
    <scope>NUCLEOTIDE SEQUENCE [LARGE SCALE GENOMIC DNA]</scope>
    <source>
        <strain evidence="3 4">UMTAT08</strain>
    </source>
</reference>
<dbReference type="PROSITE" id="PS00330">
    <property type="entry name" value="HEMOLYSIN_CALCIUM"/>
    <property type="match status" value="1"/>
</dbReference>
<dbReference type="AlphaFoldDB" id="A0A0B3SMI6"/>
<organism evidence="3 4">
    <name type="scientific">Mameliella alba</name>
    <dbReference type="NCBI Taxonomy" id="561184"/>
    <lineage>
        <taxon>Bacteria</taxon>
        <taxon>Pseudomonadati</taxon>
        <taxon>Pseudomonadota</taxon>
        <taxon>Alphaproteobacteria</taxon>
        <taxon>Rhodobacterales</taxon>
        <taxon>Roseobacteraceae</taxon>
        <taxon>Mameliella</taxon>
    </lineage>
</organism>
<dbReference type="SUPFAM" id="SSF51120">
    <property type="entry name" value="beta-Roll"/>
    <property type="match status" value="2"/>
</dbReference>
<dbReference type="PANTHER" id="PTHR38340:SF1">
    <property type="entry name" value="S-LAYER PROTEIN"/>
    <property type="match status" value="1"/>
</dbReference>
<evidence type="ECO:0000313" key="3">
    <source>
        <dbReference type="EMBL" id="KHQ51754.1"/>
    </source>
</evidence>
<gene>
    <name evidence="3" type="ORF">OA50_03655</name>
</gene>
<dbReference type="Gene3D" id="2.150.10.10">
    <property type="entry name" value="Serralysin-like metalloprotease, C-terminal"/>
    <property type="match status" value="3"/>
</dbReference>
<keyword evidence="2" id="KW-0964">Secreted</keyword>
<dbReference type="Proteomes" id="UP000030960">
    <property type="component" value="Unassembled WGS sequence"/>
</dbReference>
<protein>
    <submittedName>
        <fullName evidence="3">Putative protease</fullName>
    </submittedName>
</protein>
<dbReference type="GO" id="GO:0008233">
    <property type="term" value="F:peptidase activity"/>
    <property type="evidence" value="ECO:0007669"/>
    <property type="project" value="UniProtKB-KW"/>
</dbReference>
<dbReference type="InterPro" id="IPR050557">
    <property type="entry name" value="RTX_toxin/Mannuronan_C5-epim"/>
</dbReference>
<dbReference type="GO" id="GO:0005576">
    <property type="term" value="C:extracellular region"/>
    <property type="evidence" value="ECO:0007669"/>
    <property type="project" value="UniProtKB-SubCell"/>
</dbReference>
<dbReference type="Pfam" id="PF00353">
    <property type="entry name" value="HemolysinCabind"/>
    <property type="match status" value="3"/>
</dbReference>
<dbReference type="RefSeq" id="WP_052244630.1">
    <property type="nucleotide sequence ID" value="NZ_JSUQ01000015.1"/>
</dbReference>
<dbReference type="GO" id="GO:0006508">
    <property type="term" value="P:proteolysis"/>
    <property type="evidence" value="ECO:0007669"/>
    <property type="project" value="UniProtKB-KW"/>
</dbReference>
<sequence length="520" mass="53116">MADFGLGAFSTTARTLDGSQSGFLDRDGTLYVDGDAAVTATTGTNWLSNHGFIYAWGAGHQAVDANGSVFELLNGVDGVIDAENPSDGTVDIDVTISANVVNHGTIHSMNNHAINFQDSDGAARFNLVNTGRITSNDGTAVDVDTGNTYMYLSNSGFISGESNGLVLTADIGNISTQVLNNTGIIEGLEGTAISFSFGTDSNFHLSNSGTISGWNGALRTSRDTDVRILNSGLLEARGFGGAIDLDGGDDVIINTGTIQGDIYLRFGADYLDNNGGVINGAVDAGSGNDTLAGSDNSDDFSGGTDDDTIVGRGGDDLLKGDDGNDFILGGAGNDDIEGGIDNDTVNGNAGDDTILGDDGNDLLVGQDGSDFLDGGAGLDTMDGGNGDDVLEGGADNDILRGRAGEDELAGGLGRDFLTGGQDADVFVFRSAAETVVGANRDQILDFEQGVDLITVAGLSPGVFEFVGTNAFAPSGNPELRLFETATGSTIVQLDANGDGTPDAEIRVANVTGLTADDFVL</sequence>
<dbReference type="InterPro" id="IPR018511">
    <property type="entry name" value="Hemolysin-typ_Ca-bd_CS"/>
</dbReference>
<dbReference type="STRING" id="561184.SAMN05216376_104171"/>